<dbReference type="PANTHER" id="PTHR30537">
    <property type="entry name" value="HTH-TYPE TRANSCRIPTIONAL REGULATOR"/>
    <property type="match status" value="1"/>
</dbReference>
<dbReference type="InterPro" id="IPR036390">
    <property type="entry name" value="WH_DNA-bd_sf"/>
</dbReference>
<keyword evidence="4" id="KW-0804">Transcription</keyword>
<dbReference type="RefSeq" id="WP_238253224.1">
    <property type="nucleotide sequence ID" value="NZ_BPQX01000072.1"/>
</dbReference>
<evidence type="ECO:0000256" key="4">
    <source>
        <dbReference type="ARBA" id="ARBA00023163"/>
    </source>
</evidence>
<evidence type="ECO:0000259" key="5">
    <source>
        <dbReference type="PROSITE" id="PS50931"/>
    </source>
</evidence>
<accession>A0ABU0HRY5</accession>
<dbReference type="Pfam" id="PF03466">
    <property type="entry name" value="LysR_substrate"/>
    <property type="match status" value="1"/>
</dbReference>
<dbReference type="SUPFAM" id="SSF53850">
    <property type="entry name" value="Periplasmic binding protein-like II"/>
    <property type="match status" value="1"/>
</dbReference>
<protein>
    <submittedName>
        <fullName evidence="6">DNA-binding transcriptional LysR family regulator</fullName>
    </submittedName>
</protein>
<dbReference type="GO" id="GO:0003677">
    <property type="term" value="F:DNA binding"/>
    <property type="evidence" value="ECO:0007669"/>
    <property type="project" value="UniProtKB-KW"/>
</dbReference>
<gene>
    <name evidence="6" type="ORF">QO016_004612</name>
</gene>
<dbReference type="InterPro" id="IPR036388">
    <property type="entry name" value="WH-like_DNA-bd_sf"/>
</dbReference>
<keyword evidence="7" id="KW-1185">Reference proteome</keyword>
<comment type="caution">
    <text evidence="6">The sequence shown here is derived from an EMBL/GenBank/DDBJ whole genome shotgun (WGS) entry which is preliminary data.</text>
</comment>
<evidence type="ECO:0000313" key="7">
    <source>
        <dbReference type="Proteomes" id="UP001236369"/>
    </source>
</evidence>
<dbReference type="Gene3D" id="3.40.190.290">
    <property type="match status" value="1"/>
</dbReference>
<proteinExistence type="inferred from homology"/>
<reference evidence="6 7" key="1">
    <citation type="submission" date="2023-07" db="EMBL/GenBank/DDBJ databases">
        <title>Genomic Encyclopedia of Type Strains, Phase IV (KMG-IV): sequencing the most valuable type-strain genomes for metagenomic binning, comparative biology and taxonomic classification.</title>
        <authorList>
            <person name="Goeker M."/>
        </authorList>
    </citation>
    <scope>NUCLEOTIDE SEQUENCE [LARGE SCALE GENOMIC DNA]</scope>
    <source>
        <strain evidence="6 7">DSM 19562</strain>
    </source>
</reference>
<dbReference type="Gene3D" id="1.10.10.10">
    <property type="entry name" value="Winged helix-like DNA-binding domain superfamily/Winged helix DNA-binding domain"/>
    <property type="match status" value="1"/>
</dbReference>
<comment type="similarity">
    <text evidence="1">Belongs to the LysR transcriptional regulatory family.</text>
</comment>
<dbReference type="EMBL" id="JAUSVV010000020">
    <property type="protein sequence ID" value="MDQ0445085.1"/>
    <property type="molecule type" value="Genomic_DNA"/>
</dbReference>
<evidence type="ECO:0000256" key="2">
    <source>
        <dbReference type="ARBA" id="ARBA00023015"/>
    </source>
</evidence>
<name>A0ABU0HRY5_9HYPH</name>
<feature type="domain" description="HTH lysR-type" evidence="5">
    <location>
        <begin position="10"/>
        <end position="65"/>
    </location>
</feature>
<dbReference type="Pfam" id="PF00126">
    <property type="entry name" value="HTH_1"/>
    <property type="match status" value="1"/>
</dbReference>
<dbReference type="InterPro" id="IPR000847">
    <property type="entry name" value="LysR_HTH_N"/>
</dbReference>
<keyword evidence="3 6" id="KW-0238">DNA-binding</keyword>
<dbReference type="SUPFAM" id="SSF46785">
    <property type="entry name" value="Winged helix' DNA-binding domain"/>
    <property type="match status" value="1"/>
</dbReference>
<dbReference type="PANTHER" id="PTHR30537:SF3">
    <property type="entry name" value="TRANSCRIPTIONAL REGULATORY PROTEIN"/>
    <property type="match status" value="1"/>
</dbReference>
<dbReference type="PROSITE" id="PS50931">
    <property type="entry name" value="HTH_LYSR"/>
    <property type="match status" value="1"/>
</dbReference>
<dbReference type="InterPro" id="IPR058163">
    <property type="entry name" value="LysR-type_TF_proteobact-type"/>
</dbReference>
<evidence type="ECO:0000256" key="3">
    <source>
        <dbReference type="ARBA" id="ARBA00023125"/>
    </source>
</evidence>
<sequence>MVARKTAGSWDDLRFFLAVARTGTLSAAAAQTGTEHTTVGRRIRALEETLDTRLFHRSNVGYALTEAGEELLPAAEGMESAFLSASAAAEAAHTVSGTVRIGAPDGFGSVFLAARMHKLTVRHPGLEVEIMATARIFSLSKREADIVVSLSPPQQARVVARRLTDYRLFVYGADSYLADRPPIRSQADLEGHPFVGYIEDMLFTRELNYLGALGPAVAARLRSTNLLAQVHATLAGAGLCILPAFIAAAHPGLRAVLPEAVSLTRAFHMHIHEDHRQAAHIRAVAALIAGEVEAARELFAGTGIPASSGGIVATVIPPSSSS</sequence>
<keyword evidence="2" id="KW-0805">Transcription regulation</keyword>
<evidence type="ECO:0000313" key="6">
    <source>
        <dbReference type="EMBL" id="MDQ0445085.1"/>
    </source>
</evidence>
<dbReference type="Proteomes" id="UP001236369">
    <property type="component" value="Unassembled WGS sequence"/>
</dbReference>
<dbReference type="InterPro" id="IPR005119">
    <property type="entry name" value="LysR_subst-bd"/>
</dbReference>
<evidence type="ECO:0000256" key="1">
    <source>
        <dbReference type="ARBA" id="ARBA00009437"/>
    </source>
</evidence>
<organism evidence="6 7">
    <name type="scientific">Methylobacterium persicinum</name>
    <dbReference type="NCBI Taxonomy" id="374426"/>
    <lineage>
        <taxon>Bacteria</taxon>
        <taxon>Pseudomonadati</taxon>
        <taxon>Pseudomonadota</taxon>
        <taxon>Alphaproteobacteria</taxon>
        <taxon>Hyphomicrobiales</taxon>
        <taxon>Methylobacteriaceae</taxon>
        <taxon>Methylobacterium</taxon>
    </lineage>
</organism>